<organism evidence="1 2">
    <name type="scientific">Cichorium intybus</name>
    <name type="common">Chicory</name>
    <dbReference type="NCBI Taxonomy" id="13427"/>
    <lineage>
        <taxon>Eukaryota</taxon>
        <taxon>Viridiplantae</taxon>
        <taxon>Streptophyta</taxon>
        <taxon>Embryophyta</taxon>
        <taxon>Tracheophyta</taxon>
        <taxon>Spermatophyta</taxon>
        <taxon>Magnoliopsida</taxon>
        <taxon>eudicotyledons</taxon>
        <taxon>Gunneridae</taxon>
        <taxon>Pentapetalae</taxon>
        <taxon>asterids</taxon>
        <taxon>campanulids</taxon>
        <taxon>Asterales</taxon>
        <taxon>Asteraceae</taxon>
        <taxon>Cichorioideae</taxon>
        <taxon>Cichorieae</taxon>
        <taxon>Cichoriinae</taxon>
        <taxon>Cichorium</taxon>
    </lineage>
</organism>
<dbReference type="Proteomes" id="UP001055811">
    <property type="component" value="Linkage Group LG01"/>
</dbReference>
<comment type="caution">
    <text evidence="1">The sequence shown here is derived from an EMBL/GenBank/DDBJ whole genome shotgun (WGS) entry which is preliminary data.</text>
</comment>
<proteinExistence type="predicted"/>
<keyword evidence="2" id="KW-1185">Reference proteome</keyword>
<reference evidence="2" key="1">
    <citation type="journal article" date="2022" name="Mol. Ecol. Resour.">
        <title>The genomes of chicory, endive, great burdock and yacon provide insights into Asteraceae palaeo-polyploidization history and plant inulin production.</title>
        <authorList>
            <person name="Fan W."/>
            <person name="Wang S."/>
            <person name="Wang H."/>
            <person name="Wang A."/>
            <person name="Jiang F."/>
            <person name="Liu H."/>
            <person name="Zhao H."/>
            <person name="Xu D."/>
            <person name="Zhang Y."/>
        </authorList>
    </citation>
    <scope>NUCLEOTIDE SEQUENCE [LARGE SCALE GENOMIC DNA]</scope>
    <source>
        <strain evidence="2">cv. Punajuju</strain>
    </source>
</reference>
<protein>
    <submittedName>
        <fullName evidence="1">Uncharacterized protein</fullName>
    </submittedName>
</protein>
<evidence type="ECO:0000313" key="1">
    <source>
        <dbReference type="EMBL" id="KAI3788334.1"/>
    </source>
</evidence>
<name>A0ACB9GXL1_CICIN</name>
<dbReference type="EMBL" id="CM042009">
    <property type="protein sequence ID" value="KAI3788334.1"/>
    <property type="molecule type" value="Genomic_DNA"/>
</dbReference>
<evidence type="ECO:0000313" key="2">
    <source>
        <dbReference type="Proteomes" id="UP001055811"/>
    </source>
</evidence>
<sequence>MVEAGWFRAMSCDWFGVLKSYCLSFLYSRLKHHRIQAKGITLDQNPIDEKEEEGEGRPGRGFLTTDGYEGVAGLNKLAAAINIFHGRRLQQHPRPPPSKEVDDGERAGNYPLNSQLIPQYDEEPDPYRGNSMISRAKFSRSNTPDMKVLEGRIRNIAFAAPNKLSIKQNVARFYVLWIIRG</sequence>
<accession>A0ACB9GXL1</accession>
<gene>
    <name evidence="1" type="ORF">L2E82_01095</name>
</gene>
<reference evidence="1 2" key="2">
    <citation type="journal article" date="2022" name="Mol. Ecol. Resour.">
        <title>The genomes of chicory, endive, great burdock and yacon provide insights into Asteraceae paleo-polyploidization history and plant inulin production.</title>
        <authorList>
            <person name="Fan W."/>
            <person name="Wang S."/>
            <person name="Wang H."/>
            <person name="Wang A."/>
            <person name="Jiang F."/>
            <person name="Liu H."/>
            <person name="Zhao H."/>
            <person name="Xu D."/>
            <person name="Zhang Y."/>
        </authorList>
    </citation>
    <scope>NUCLEOTIDE SEQUENCE [LARGE SCALE GENOMIC DNA]</scope>
    <source>
        <strain evidence="2">cv. Punajuju</strain>
        <tissue evidence="1">Leaves</tissue>
    </source>
</reference>